<dbReference type="PANTHER" id="PTHR42791">
    <property type="entry name" value="GNAT FAMILY ACETYLTRANSFERASE"/>
    <property type="match status" value="1"/>
</dbReference>
<dbReference type="AlphaFoldDB" id="A0A0F7SM44"/>
<dbReference type="InterPro" id="IPR000182">
    <property type="entry name" value="GNAT_dom"/>
</dbReference>
<feature type="domain" description="N-acetyltransferase" evidence="1">
    <location>
        <begin position="40"/>
        <end position="179"/>
    </location>
</feature>
<dbReference type="PANTHER" id="PTHR42791:SF1">
    <property type="entry name" value="N-ACETYLTRANSFERASE DOMAIN-CONTAINING PROTEIN"/>
    <property type="match status" value="1"/>
</dbReference>
<dbReference type="EMBL" id="LN483124">
    <property type="protein sequence ID" value="CED82491.1"/>
    <property type="molecule type" value="Genomic_DNA"/>
</dbReference>
<dbReference type="InterPro" id="IPR016181">
    <property type="entry name" value="Acyl_CoA_acyltransferase"/>
</dbReference>
<dbReference type="PROSITE" id="PS51186">
    <property type="entry name" value="GNAT"/>
    <property type="match status" value="1"/>
</dbReference>
<dbReference type="GO" id="GO:0016747">
    <property type="term" value="F:acyltransferase activity, transferring groups other than amino-acyl groups"/>
    <property type="evidence" value="ECO:0007669"/>
    <property type="project" value="InterPro"/>
</dbReference>
<protein>
    <submittedName>
        <fullName evidence="2">GNAT domain</fullName>
    </submittedName>
</protein>
<accession>A0A0F7SM44</accession>
<proteinExistence type="predicted"/>
<dbReference type="Gene3D" id="3.40.630.30">
    <property type="match status" value="1"/>
</dbReference>
<name>A0A0F7SM44_PHARH</name>
<dbReference type="InterPro" id="IPR052523">
    <property type="entry name" value="Trichothecene_AcTrans"/>
</dbReference>
<dbReference type="Pfam" id="PF13508">
    <property type="entry name" value="Acetyltransf_7"/>
    <property type="match status" value="1"/>
</dbReference>
<sequence>MACLLANLYAQRIPSSVTRYKACLASDPTVPVGLAIWQAVKDRTSTAGEPTAEEQQEEALVEAWNKERRTELDAEFERAVDRVFYKNMKEAYHSVKKDVLQGRRCYYLEHLYVHRDHQRKGIGKALLEIGMRKADEEGVECYLEASLTGQPLYERNGFEIKEWVEIKEGDDYVTRLPAMMRAPSKMS</sequence>
<organism evidence="2">
    <name type="scientific">Phaffia rhodozyma</name>
    <name type="common">Yeast</name>
    <name type="synonym">Xanthophyllomyces dendrorhous</name>
    <dbReference type="NCBI Taxonomy" id="264483"/>
    <lineage>
        <taxon>Eukaryota</taxon>
        <taxon>Fungi</taxon>
        <taxon>Dikarya</taxon>
        <taxon>Basidiomycota</taxon>
        <taxon>Agaricomycotina</taxon>
        <taxon>Tremellomycetes</taxon>
        <taxon>Cystofilobasidiales</taxon>
        <taxon>Mrakiaceae</taxon>
        <taxon>Phaffia</taxon>
    </lineage>
</organism>
<reference evidence="2" key="1">
    <citation type="submission" date="2014-08" db="EMBL/GenBank/DDBJ databases">
        <authorList>
            <person name="Sharma Rahul"/>
            <person name="Thines Marco"/>
        </authorList>
    </citation>
    <scope>NUCLEOTIDE SEQUENCE</scope>
</reference>
<dbReference type="CDD" id="cd04301">
    <property type="entry name" value="NAT_SF"/>
    <property type="match status" value="1"/>
</dbReference>
<evidence type="ECO:0000259" key="1">
    <source>
        <dbReference type="PROSITE" id="PS51186"/>
    </source>
</evidence>
<dbReference type="SUPFAM" id="SSF55729">
    <property type="entry name" value="Acyl-CoA N-acyltransferases (Nat)"/>
    <property type="match status" value="1"/>
</dbReference>
<evidence type="ECO:0000313" key="2">
    <source>
        <dbReference type="EMBL" id="CED82491.1"/>
    </source>
</evidence>